<feature type="region of interest" description="Disordered" evidence="3">
    <location>
        <begin position="20"/>
        <end position="142"/>
    </location>
</feature>
<evidence type="ECO:0000313" key="8">
    <source>
        <dbReference type="Proteomes" id="UP001189429"/>
    </source>
</evidence>
<dbReference type="InterPro" id="IPR001900">
    <property type="entry name" value="RNase_II/R"/>
</dbReference>
<dbReference type="PANTHER" id="PTHR23355:SF9">
    <property type="entry name" value="DIS3-LIKE EXONUCLEASE 2"/>
    <property type="match status" value="1"/>
</dbReference>
<dbReference type="SUPFAM" id="SSF50249">
    <property type="entry name" value="Nucleic acid-binding proteins"/>
    <property type="match status" value="2"/>
</dbReference>
<dbReference type="InterPro" id="IPR003439">
    <property type="entry name" value="ABC_transporter-like_ATP-bd"/>
</dbReference>
<feature type="region of interest" description="Disordered" evidence="3">
    <location>
        <begin position="179"/>
        <end position="247"/>
    </location>
</feature>
<proteinExistence type="predicted"/>
<feature type="transmembrane region" description="Helical" evidence="4">
    <location>
        <begin position="1571"/>
        <end position="1596"/>
    </location>
</feature>
<dbReference type="Gene3D" id="2.40.50.690">
    <property type="match status" value="1"/>
</dbReference>
<dbReference type="CDD" id="cd03221">
    <property type="entry name" value="ABCF_EF-3"/>
    <property type="match status" value="1"/>
</dbReference>
<dbReference type="Pfam" id="PF12848">
    <property type="entry name" value="ABC_tran_Xtn"/>
    <property type="match status" value="1"/>
</dbReference>
<keyword evidence="2" id="KW-0067">ATP-binding</keyword>
<evidence type="ECO:0000256" key="3">
    <source>
        <dbReference type="SAM" id="MobiDB-lite"/>
    </source>
</evidence>
<keyword evidence="4" id="KW-0472">Membrane</keyword>
<evidence type="ECO:0000313" key="7">
    <source>
        <dbReference type="EMBL" id="CAK0860468.1"/>
    </source>
</evidence>
<dbReference type="SMART" id="SM00382">
    <property type="entry name" value="AAA"/>
    <property type="match status" value="1"/>
</dbReference>
<dbReference type="SMART" id="SM00955">
    <property type="entry name" value="RNB"/>
    <property type="match status" value="1"/>
</dbReference>
<reference evidence="7" key="1">
    <citation type="submission" date="2023-10" db="EMBL/GenBank/DDBJ databases">
        <authorList>
            <person name="Chen Y."/>
            <person name="Shah S."/>
            <person name="Dougan E. K."/>
            <person name="Thang M."/>
            <person name="Chan C."/>
        </authorList>
    </citation>
    <scope>NUCLEOTIDE SEQUENCE [LARGE SCALE GENOMIC DNA]</scope>
</reference>
<dbReference type="InterPro" id="IPR041505">
    <property type="entry name" value="Dis3_CSD2"/>
</dbReference>
<keyword evidence="1" id="KW-0547">Nucleotide-binding</keyword>
<feature type="chain" id="PRO_5045160710" description="ABC transporter domain-containing protein" evidence="5">
    <location>
        <begin position="22"/>
        <end position="1729"/>
    </location>
</feature>
<dbReference type="InterPro" id="IPR032781">
    <property type="entry name" value="ABC_tran_Xtn"/>
</dbReference>
<dbReference type="InterPro" id="IPR050180">
    <property type="entry name" value="RNR_Ribonuclease"/>
</dbReference>
<organism evidence="7 8">
    <name type="scientific">Prorocentrum cordatum</name>
    <dbReference type="NCBI Taxonomy" id="2364126"/>
    <lineage>
        <taxon>Eukaryota</taxon>
        <taxon>Sar</taxon>
        <taxon>Alveolata</taxon>
        <taxon>Dinophyceae</taxon>
        <taxon>Prorocentrales</taxon>
        <taxon>Prorocentraceae</taxon>
        <taxon>Prorocentrum</taxon>
    </lineage>
</organism>
<dbReference type="Proteomes" id="UP001189429">
    <property type="component" value="Unassembled WGS sequence"/>
</dbReference>
<dbReference type="PROSITE" id="PS01175">
    <property type="entry name" value="RIBONUCLEASE_II"/>
    <property type="match status" value="1"/>
</dbReference>
<evidence type="ECO:0000256" key="1">
    <source>
        <dbReference type="ARBA" id="ARBA00022741"/>
    </source>
</evidence>
<gene>
    <name evidence="7" type="ORF">PCOR1329_LOCUS49428</name>
</gene>
<dbReference type="InterPro" id="IPR003593">
    <property type="entry name" value="AAA+_ATPase"/>
</dbReference>
<dbReference type="EMBL" id="CAUYUJ010015982">
    <property type="protein sequence ID" value="CAK0860468.1"/>
    <property type="molecule type" value="Genomic_DNA"/>
</dbReference>
<dbReference type="InterPro" id="IPR027417">
    <property type="entry name" value="P-loop_NTPase"/>
</dbReference>
<feature type="compositionally biased region" description="Acidic residues" evidence="3">
    <location>
        <begin position="209"/>
        <end position="224"/>
    </location>
</feature>
<dbReference type="PANTHER" id="PTHR23355">
    <property type="entry name" value="RIBONUCLEASE"/>
    <property type="match status" value="1"/>
</dbReference>
<evidence type="ECO:0000256" key="2">
    <source>
        <dbReference type="ARBA" id="ARBA00022840"/>
    </source>
</evidence>
<keyword evidence="4" id="KW-0812">Transmembrane</keyword>
<feature type="compositionally biased region" description="Basic and acidic residues" evidence="3">
    <location>
        <begin position="232"/>
        <end position="247"/>
    </location>
</feature>
<dbReference type="Pfam" id="PF00005">
    <property type="entry name" value="ABC_tran"/>
    <property type="match status" value="1"/>
</dbReference>
<dbReference type="SUPFAM" id="SSF52540">
    <property type="entry name" value="P-loop containing nucleoside triphosphate hydrolases"/>
    <property type="match status" value="2"/>
</dbReference>
<comment type="caution">
    <text evidence="7">The sequence shown here is derived from an EMBL/GenBank/DDBJ whole genome shotgun (WGS) entry which is preliminary data.</text>
</comment>
<dbReference type="PROSITE" id="PS50893">
    <property type="entry name" value="ABC_TRANSPORTER_2"/>
    <property type="match status" value="1"/>
</dbReference>
<protein>
    <recommendedName>
        <fullName evidence="6">ABC transporter domain-containing protein</fullName>
    </recommendedName>
</protein>
<feature type="transmembrane region" description="Helical" evidence="4">
    <location>
        <begin position="1676"/>
        <end position="1697"/>
    </location>
</feature>
<accession>A0ABN9UKU3</accession>
<evidence type="ECO:0000259" key="6">
    <source>
        <dbReference type="PROSITE" id="PS50893"/>
    </source>
</evidence>
<feature type="region of interest" description="Disordered" evidence="3">
    <location>
        <begin position="154"/>
        <end position="173"/>
    </location>
</feature>
<keyword evidence="5" id="KW-0732">Signal</keyword>
<evidence type="ECO:0000256" key="4">
    <source>
        <dbReference type="SAM" id="Phobius"/>
    </source>
</evidence>
<feature type="compositionally biased region" description="Low complexity" evidence="3">
    <location>
        <begin position="20"/>
        <end position="50"/>
    </location>
</feature>
<name>A0ABN9UKU3_9DINO</name>
<dbReference type="Pfam" id="PF17849">
    <property type="entry name" value="OB_Dis3"/>
    <property type="match status" value="1"/>
</dbReference>
<keyword evidence="8" id="KW-1185">Reference proteome</keyword>
<dbReference type="Gene3D" id="2.40.50.700">
    <property type="match status" value="1"/>
</dbReference>
<feature type="transmembrane region" description="Helical" evidence="4">
    <location>
        <begin position="1643"/>
        <end position="1664"/>
    </location>
</feature>
<keyword evidence="4" id="KW-1133">Transmembrane helix</keyword>
<dbReference type="Pfam" id="PF00773">
    <property type="entry name" value="RNB"/>
    <property type="match status" value="1"/>
</dbReference>
<feature type="signal peptide" evidence="5">
    <location>
        <begin position="1"/>
        <end position="21"/>
    </location>
</feature>
<dbReference type="InterPro" id="IPR012340">
    <property type="entry name" value="NA-bd_OB-fold"/>
</dbReference>
<dbReference type="Gene3D" id="3.40.50.300">
    <property type="entry name" value="P-loop containing nucleotide triphosphate hydrolases"/>
    <property type="match status" value="2"/>
</dbReference>
<evidence type="ECO:0000256" key="5">
    <source>
        <dbReference type="SAM" id="SignalP"/>
    </source>
</evidence>
<feature type="region of interest" description="Disordered" evidence="3">
    <location>
        <begin position="371"/>
        <end position="391"/>
    </location>
</feature>
<dbReference type="InterPro" id="IPR022966">
    <property type="entry name" value="RNase_II/R_CS"/>
</dbReference>
<feature type="domain" description="ABC transporter" evidence="6">
    <location>
        <begin position="1230"/>
        <end position="1456"/>
    </location>
</feature>
<sequence length="1729" mass="189890">MAEGRPSTVSAGLSWLLAGSAAPAASPPGASLGPDEPAAAAPAGGAAPPGRFASEPAATAWPSSGTAGPPGRFGSEPAAAAPPPGRFGPPERSAGDSRAAELMAEILTKSQSKTEDKNACTSYEPDQLPDKAGPVSESSDSKAWSLLSNLISRGSSAPADAAGAASSAASSLERVLAAPDGPALAARPPPPPLPSWLGSEPAAQRPSLPEDDLGQAPQGDDDAASDGSGGPRAEREEFAGRREERRQASKRLTFDTYLDEATWKEGVASGRFVKGTLRCSGAKLKTAHVVPTGFKPREQDLAVIGKKCRNRAVHGDVVVCELLPDREEAQSILEEEEEGEEPFRAPPGLALPDSDSDEEVVFSGPLVAAQDPETAAAGAASSRRGRNRDRPKLAKVVAIAERKGSDRVIVCTLHPNDVGTSALGHSQEVKETDKFIKAKPTDARMPWILLKINDVTRRVLNIPGPLDKFQLWPVQMVTWDEKASLPLGRLKGQCLGQAGDLEAEEKHALMEHGLDCHDVDFDDGILDEVDGVVMHAKEDFEREVTKRLDLRRKRIFTIDPATARDLDDAIHVDDCGRHIEVGVHIADVGHFLKLGSQADLLAQERTTSVYLINRVLPMLPHALCNHLCSLNPNEPKLSFSVHFRLDKETGDLVEHGEYRPRFNKTAMCSVCRMNYDEVQVVLDEGDLGADEIPAMYGGWSWSEIRDDLFLLYDVCGKVRTGRMEGGALRISKHKMIFHTRESEDGTPTGYHLESHSASHWIIEELMLLANRCVAKFLAQDPRLHHVGVLRRHDPPEPEKALELEMKLRDNLGIDWKQGNAYELHKSCQMIRHKYGDTLGLCIDMMVMRAGMMQAQYFVHEDGAETHHFALNFDYYTHFTSPIRRYPDVMVHRVLDAILSDGEDGFQDVEEAKAQVDICNDKKLACRRCSEQIDRAIFCIYLRRIKEWFYTIGTVLSFHKDRNEGGIDTVTVYCAQLGKESKARLCADGDLESMDLITGGPDDQLLMPLSWEFKSRGALEVRWPDSEDDRRVGRKQVLRTLSCIPVVIIPTNTVPIDYAMFFVSPSHKDYKSLMARALFKKPTLLILDEPTNHLDLGACVWLEEYLAKYPSTIILTSHSEDFMNTVCTDIMQLRQDQKLQYWGGNYEAYVQTRQEQEVNQMKAYEKEQADIQHLLEFIRSCGTFSNMRRQADSKQKIIDKMKEDGLTEKPMPDPKFMFNFPDTEKLPPPVLAFDRVCFSYSGKKEDYLYKDVDFGIDSDSCIALVGPNGAGKSTLLKLMRGDLEATEGTIKRNSHLRFASYNQHSAEVLPLDKSPLQFLQEKFDKEAEERGEQRKSEQEWRAKLGKYGVAGDLQKRKMGTFSDGQKARVVFALMSLANPHLLLLDEPTNHLDMACIDALAEAIDKFSGGVVLVSHDFRLIDKVAKQIWVCDHGVTPWKGDIKAYKKHLSKEMAKSAKAGPLPAVVEPVVLGPEEGPWPPEDAALLQEGLARAPPPEGALLQLQNAELLHELVEAHATGASLLEEQVRLQRQNAELRRLLNGTRSAAANATGGNATSHGGTPEIQLPAQKHKALAIAAICLGMVLLCAGLCLCALKVAHHRHLAQRQRARLARGQPPGPPVQASAVADAFDGCAECCGVFCSAQLCATATVVVVLWGGGLAVMWFTGSLQPVLKEVGVYAYLGLGMVGVVLIVLAGVVMNARAEMQQVSQSVQWTSGKLQTVFGDNPRPRR</sequence>